<dbReference type="GO" id="GO:0008234">
    <property type="term" value="F:cysteine-type peptidase activity"/>
    <property type="evidence" value="ECO:0007669"/>
    <property type="project" value="InterPro"/>
</dbReference>
<dbReference type="GO" id="GO:0005249">
    <property type="term" value="F:voltage-gated potassium channel activity"/>
    <property type="evidence" value="ECO:0007669"/>
    <property type="project" value="InterPro"/>
</dbReference>
<feature type="transmembrane region" description="Helical" evidence="9">
    <location>
        <begin position="21"/>
        <end position="38"/>
    </location>
</feature>
<dbReference type="PROSITE" id="PS50600">
    <property type="entry name" value="ULP_PROTEASE"/>
    <property type="match status" value="1"/>
</dbReference>
<dbReference type="AlphaFoldDB" id="A0AA35YLT9"/>
<keyword evidence="4" id="KW-0378">Hydrolase</keyword>
<reference evidence="11" key="1">
    <citation type="submission" date="2023-04" db="EMBL/GenBank/DDBJ databases">
        <authorList>
            <person name="Vijverberg K."/>
            <person name="Xiong W."/>
            <person name="Schranz E."/>
        </authorList>
    </citation>
    <scope>NUCLEOTIDE SEQUENCE</scope>
</reference>
<dbReference type="SUPFAM" id="SSF54001">
    <property type="entry name" value="Cysteine proteinases"/>
    <property type="match status" value="1"/>
</dbReference>
<evidence type="ECO:0000313" key="12">
    <source>
        <dbReference type="Proteomes" id="UP001177003"/>
    </source>
</evidence>
<keyword evidence="7" id="KW-0630">Potassium</keyword>
<evidence type="ECO:0000259" key="10">
    <source>
        <dbReference type="PROSITE" id="PS50600"/>
    </source>
</evidence>
<gene>
    <name evidence="11" type="ORF">LSALG_LOCUS16251</name>
</gene>
<keyword evidence="6" id="KW-0813">Transport</keyword>
<accession>A0AA35YLT9</accession>
<evidence type="ECO:0000313" key="11">
    <source>
        <dbReference type="EMBL" id="CAI9276259.1"/>
    </source>
</evidence>
<keyword evidence="12" id="KW-1185">Reference proteome</keyword>
<sequence length="558" mass="64036">MEKSRVGFVSSKAMKSLTINLLLFHMGGCAYFYSAIITPPGEEGNTWIGSLTLGEHSYKNFRHMGFWKLYVTSFYFAAMTVTTVGYGDLHPVNKREMIITVILILSTIISVIYMGDDITKAKQNGDAKGDSDSAVHYQEYQKRLVSFLKDCSPKFVKEIPFTNLLDKYINDSKEVFENLDKITRSKNSVEVYSVAYFDDDSERQPLIHEKTDMIIKYDLGDLQKQQIINLLDKQINYGMEFLKNLHQITRKNAAKVNKMDHSDDMPDLEKVIIEKADMNIHGSLLKTPLDGSLVNQEHVSHHDLHVGVGLDAQKTKKFSDVYNGGDKKALSFSYSLGYTENHMNINFWKKILCENTPKQERGWLDDDHIDIWGHILLNTKKPVSCTIMPANFMTDNSNDVWEKEWIALANGSYPPYKAWSVVDSVLLPVNKEKTHWLIGVLELKTWTVTIYDSLSSEINERWIKERLQDFDITKFLKSIDYWETSGRKSTTVDLNVLIAKDIPQQTNRMDCGIFVAMWLETFCTGTAELKIEHGKTEDHCQMYRKQMADVIWAHSGCS</sequence>
<dbReference type="Gene3D" id="3.40.395.10">
    <property type="entry name" value="Adenoviral Proteinase, Chain A"/>
    <property type="match status" value="1"/>
</dbReference>
<dbReference type="InterPro" id="IPR013099">
    <property type="entry name" value="K_chnl_dom"/>
</dbReference>
<keyword evidence="9" id="KW-0812">Transmembrane</keyword>
<dbReference type="InterPro" id="IPR045319">
    <property type="entry name" value="KAT/AKT"/>
</dbReference>
<keyword evidence="6" id="KW-0406">Ion transport</keyword>
<comment type="similarity">
    <text evidence="1">Belongs to the peptidase C48 family.</text>
</comment>
<protein>
    <recommendedName>
        <fullName evidence="10">Ubiquitin-like protease family profile domain-containing protein</fullName>
    </recommendedName>
</protein>
<name>A0AA35YLT9_LACSI</name>
<organism evidence="11 12">
    <name type="scientific">Lactuca saligna</name>
    <name type="common">Willowleaf lettuce</name>
    <dbReference type="NCBI Taxonomy" id="75948"/>
    <lineage>
        <taxon>Eukaryota</taxon>
        <taxon>Viridiplantae</taxon>
        <taxon>Streptophyta</taxon>
        <taxon>Embryophyta</taxon>
        <taxon>Tracheophyta</taxon>
        <taxon>Spermatophyta</taxon>
        <taxon>Magnoliopsida</taxon>
        <taxon>eudicotyledons</taxon>
        <taxon>Gunneridae</taxon>
        <taxon>Pentapetalae</taxon>
        <taxon>asterids</taxon>
        <taxon>campanulids</taxon>
        <taxon>Asterales</taxon>
        <taxon>Asteraceae</taxon>
        <taxon>Cichorioideae</taxon>
        <taxon>Cichorieae</taxon>
        <taxon>Lactucinae</taxon>
        <taxon>Lactuca</taxon>
    </lineage>
</organism>
<dbReference type="GO" id="GO:0034702">
    <property type="term" value="C:monoatomic ion channel complex"/>
    <property type="evidence" value="ECO:0007669"/>
    <property type="project" value="UniProtKB-KW"/>
</dbReference>
<keyword evidence="3" id="KW-0645">Protease</keyword>
<evidence type="ECO:0000256" key="4">
    <source>
        <dbReference type="ARBA" id="ARBA00022801"/>
    </source>
</evidence>
<evidence type="ECO:0000256" key="1">
    <source>
        <dbReference type="ARBA" id="ARBA00005234"/>
    </source>
</evidence>
<keyword evidence="8" id="KW-0407">Ion channel</keyword>
<dbReference type="GO" id="GO:0006508">
    <property type="term" value="P:proteolysis"/>
    <property type="evidence" value="ECO:0007669"/>
    <property type="project" value="UniProtKB-KW"/>
</dbReference>
<dbReference type="EMBL" id="OX465079">
    <property type="protein sequence ID" value="CAI9276259.1"/>
    <property type="molecule type" value="Genomic_DNA"/>
</dbReference>
<dbReference type="InterPro" id="IPR003653">
    <property type="entry name" value="Peptidase_C48_C"/>
</dbReference>
<dbReference type="Gene3D" id="1.10.287.70">
    <property type="match status" value="1"/>
</dbReference>
<evidence type="ECO:0000256" key="9">
    <source>
        <dbReference type="SAM" id="Phobius"/>
    </source>
</evidence>
<dbReference type="PANTHER" id="PTHR45743">
    <property type="entry name" value="POTASSIUM CHANNEL AKT1"/>
    <property type="match status" value="1"/>
</dbReference>
<evidence type="ECO:0000256" key="8">
    <source>
        <dbReference type="ARBA" id="ARBA00023303"/>
    </source>
</evidence>
<keyword evidence="2" id="KW-0633">Potassium transport</keyword>
<feature type="transmembrane region" description="Helical" evidence="9">
    <location>
        <begin position="67"/>
        <end position="86"/>
    </location>
</feature>
<dbReference type="SUPFAM" id="SSF81324">
    <property type="entry name" value="Voltage-gated potassium channels"/>
    <property type="match status" value="1"/>
</dbReference>
<evidence type="ECO:0000256" key="7">
    <source>
        <dbReference type="ARBA" id="ARBA00022958"/>
    </source>
</evidence>
<proteinExistence type="inferred from homology"/>
<evidence type="ECO:0000256" key="3">
    <source>
        <dbReference type="ARBA" id="ARBA00022670"/>
    </source>
</evidence>
<evidence type="ECO:0000256" key="2">
    <source>
        <dbReference type="ARBA" id="ARBA00022538"/>
    </source>
</evidence>
<dbReference type="Pfam" id="PF07885">
    <property type="entry name" value="Ion_trans_2"/>
    <property type="match status" value="1"/>
</dbReference>
<dbReference type="InterPro" id="IPR038765">
    <property type="entry name" value="Papain-like_cys_pep_sf"/>
</dbReference>
<dbReference type="PANTHER" id="PTHR45743:SF3">
    <property type="entry name" value="POTASSIUM CHANNEL SKOR"/>
    <property type="match status" value="1"/>
</dbReference>
<dbReference type="Proteomes" id="UP001177003">
    <property type="component" value="Chromosome 3"/>
</dbReference>
<feature type="transmembrane region" description="Helical" evidence="9">
    <location>
        <begin position="98"/>
        <end position="115"/>
    </location>
</feature>
<keyword evidence="9" id="KW-0472">Membrane</keyword>
<feature type="domain" description="Ubiquitin-like protease family profile" evidence="10">
    <location>
        <begin position="345"/>
        <end position="522"/>
    </location>
</feature>
<keyword evidence="9" id="KW-1133">Transmembrane helix</keyword>
<keyword evidence="5" id="KW-0631">Potassium channel</keyword>
<dbReference type="Pfam" id="PF02902">
    <property type="entry name" value="Peptidase_C48"/>
    <property type="match status" value="1"/>
</dbReference>
<evidence type="ECO:0000256" key="5">
    <source>
        <dbReference type="ARBA" id="ARBA00022826"/>
    </source>
</evidence>
<keyword evidence="6" id="KW-0851">Voltage-gated channel</keyword>
<evidence type="ECO:0000256" key="6">
    <source>
        <dbReference type="ARBA" id="ARBA00022882"/>
    </source>
</evidence>